<dbReference type="Gene3D" id="3.30.710.10">
    <property type="entry name" value="Potassium Channel Kv1.1, Chain A"/>
    <property type="match status" value="1"/>
</dbReference>
<organism evidence="2 3">
    <name type="scientific">Strongyloides papillosus</name>
    <name type="common">Intestinal threadworm</name>
    <dbReference type="NCBI Taxonomy" id="174720"/>
    <lineage>
        <taxon>Eukaryota</taxon>
        <taxon>Metazoa</taxon>
        <taxon>Ecdysozoa</taxon>
        <taxon>Nematoda</taxon>
        <taxon>Chromadorea</taxon>
        <taxon>Rhabditida</taxon>
        <taxon>Tylenchina</taxon>
        <taxon>Panagrolaimomorpha</taxon>
        <taxon>Strongyloidoidea</taxon>
        <taxon>Strongyloididae</taxon>
        <taxon>Strongyloides</taxon>
    </lineage>
</organism>
<dbReference type="InterPro" id="IPR011333">
    <property type="entry name" value="SKP1/BTB/POZ_sf"/>
</dbReference>
<evidence type="ECO:0000313" key="2">
    <source>
        <dbReference type="Proteomes" id="UP000046392"/>
    </source>
</evidence>
<dbReference type="PANTHER" id="PTHR24413">
    <property type="entry name" value="SPECKLE-TYPE POZ PROTEIN"/>
    <property type="match status" value="1"/>
</dbReference>
<evidence type="ECO:0000313" key="3">
    <source>
        <dbReference type="WBParaSite" id="SPAL_0001616000.1"/>
    </source>
</evidence>
<accession>A0A0N5CE69</accession>
<dbReference type="AlphaFoldDB" id="A0A0N5CE69"/>
<reference evidence="3" key="1">
    <citation type="submission" date="2017-02" db="UniProtKB">
        <authorList>
            <consortium name="WormBaseParasite"/>
        </authorList>
    </citation>
    <scope>IDENTIFICATION</scope>
</reference>
<dbReference type="STRING" id="174720.A0A0N5CE69"/>
<dbReference type="InterPro" id="IPR000210">
    <property type="entry name" value="BTB/POZ_dom"/>
</dbReference>
<protein>
    <submittedName>
        <fullName evidence="3">BTB domain-containing protein</fullName>
    </submittedName>
</protein>
<dbReference type="SUPFAM" id="SSF54695">
    <property type="entry name" value="POZ domain"/>
    <property type="match status" value="1"/>
</dbReference>
<dbReference type="SMART" id="SM00225">
    <property type="entry name" value="BTB"/>
    <property type="match status" value="1"/>
</dbReference>
<proteinExistence type="predicted"/>
<dbReference type="Proteomes" id="UP000046392">
    <property type="component" value="Unplaced"/>
</dbReference>
<evidence type="ECO:0000259" key="1">
    <source>
        <dbReference type="PROSITE" id="PS50097"/>
    </source>
</evidence>
<sequence length="133" mass="15166">MSNKIYYTIFSDCSIKINGVEIGVHKRTLATRSPVFFELLYNKSEETQNNIVEINDFSIEVVDAMLSYLYRDEVPNIENIASEVLAIAEKYELNGLKGLSENILCSSLAIENVCQRFALSERFGTKILKERCK</sequence>
<name>A0A0N5CE69_STREA</name>
<dbReference type="WBParaSite" id="SPAL_0001616000.1">
    <property type="protein sequence ID" value="SPAL_0001616000.1"/>
    <property type="gene ID" value="SPAL_0001616000"/>
</dbReference>
<feature type="domain" description="BTB" evidence="1">
    <location>
        <begin position="11"/>
        <end position="78"/>
    </location>
</feature>
<dbReference type="Pfam" id="PF00651">
    <property type="entry name" value="BTB"/>
    <property type="match status" value="1"/>
</dbReference>
<keyword evidence="2" id="KW-1185">Reference proteome</keyword>
<dbReference type="PROSITE" id="PS50097">
    <property type="entry name" value="BTB"/>
    <property type="match status" value="1"/>
</dbReference>